<dbReference type="Proteomes" id="UP001165960">
    <property type="component" value="Unassembled WGS sequence"/>
</dbReference>
<gene>
    <name evidence="1" type="ORF">DSO57_1023606</name>
</gene>
<protein>
    <submittedName>
        <fullName evidence="1">Uncharacterized protein</fullName>
    </submittedName>
</protein>
<reference evidence="1" key="1">
    <citation type="submission" date="2022-04" db="EMBL/GenBank/DDBJ databases">
        <title>Genome of the entomopathogenic fungus Entomophthora muscae.</title>
        <authorList>
            <person name="Elya C."/>
            <person name="Lovett B.R."/>
            <person name="Lee E."/>
            <person name="Macias A.M."/>
            <person name="Hajek A.E."/>
            <person name="De Bivort B.L."/>
            <person name="Kasson M.T."/>
            <person name="De Fine Licht H.H."/>
            <person name="Stajich J.E."/>
        </authorList>
    </citation>
    <scope>NUCLEOTIDE SEQUENCE</scope>
    <source>
        <strain evidence="1">Berkeley</strain>
    </source>
</reference>
<proteinExistence type="predicted"/>
<evidence type="ECO:0000313" key="1">
    <source>
        <dbReference type="EMBL" id="KAJ9072783.1"/>
    </source>
</evidence>
<name>A0ACC2TE06_9FUNG</name>
<comment type="caution">
    <text evidence="1">The sequence shown here is derived from an EMBL/GenBank/DDBJ whole genome shotgun (WGS) entry which is preliminary data.</text>
</comment>
<dbReference type="EMBL" id="QTSX02002964">
    <property type="protein sequence ID" value="KAJ9072783.1"/>
    <property type="molecule type" value="Genomic_DNA"/>
</dbReference>
<accession>A0ACC2TE06</accession>
<evidence type="ECO:0000313" key="2">
    <source>
        <dbReference type="Proteomes" id="UP001165960"/>
    </source>
</evidence>
<organism evidence="1 2">
    <name type="scientific">Entomophthora muscae</name>
    <dbReference type="NCBI Taxonomy" id="34485"/>
    <lineage>
        <taxon>Eukaryota</taxon>
        <taxon>Fungi</taxon>
        <taxon>Fungi incertae sedis</taxon>
        <taxon>Zoopagomycota</taxon>
        <taxon>Entomophthoromycotina</taxon>
        <taxon>Entomophthoromycetes</taxon>
        <taxon>Entomophthorales</taxon>
        <taxon>Entomophthoraceae</taxon>
        <taxon>Entomophthora</taxon>
    </lineage>
</organism>
<sequence length="224" mass="25067">MQFKVIISTLAAGALAHIEMKWPAPRQSQFRPNPTFPVDYAQNSPLGIYPCKGHFEPGPAVASYRAGQHIDVELLGSANHNGGHCEFSLSYDNGRTFTTITTILDSCLKGDARNYRVLLPPGAPPRDNVLFAWTWINTTGDREFYMNCADIRITNPNPGRIEGHRPVIANLPDCAERAKRLPIQYDARGCPFKDIDCPYIAEWTDFPNCSGHELFTSRPKVFFP</sequence>
<keyword evidence="2" id="KW-1185">Reference proteome</keyword>